<reference evidence="1 2" key="1">
    <citation type="submission" date="2020-05" db="EMBL/GenBank/DDBJ databases">
        <title>Complete genome sequence of Gemmatimonas greenlandica TET16.</title>
        <authorList>
            <person name="Zeng Y."/>
        </authorList>
    </citation>
    <scope>NUCLEOTIDE SEQUENCE [LARGE SCALE GENOMIC DNA]</scope>
    <source>
        <strain evidence="1 2">TET16</strain>
    </source>
</reference>
<evidence type="ECO:0008006" key="3">
    <source>
        <dbReference type="Google" id="ProtNLM"/>
    </source>
</evidence>
<dbReference type="Gene3D" id="3.40.50.1240">
    <property type="entry name" value="Phosphoglycerate mutase-like"/>
    <property type="match status" value="1"/>
</dbReference>
<evidence type="ECO:0000313" key="1">
    <source>
        <dbReference type="EMBL" id="QJR34043.1"/>
    </source>
</evidence>
<dbReference type="AlphaFoldDB" id="A0A6M4IGT3"/>
<protein>
    <recommendedName>
        <fullName evidence="3">Histidine phosphatase family protein</fullName>
    </recommendedName>
</protein>
<accession>A0A6M4IGT3</accession>
<proteinExistence type="predicted"/>
<evidence type="ECO:0000313" key="2">
    <source>
        <dbReference type="Proteomes" id="UP000500938"/>
    </source>
</evidence>
<dbReference type="InterPro" id="IPR029033">
    <property type="entry name" value="His_PPase_superfam"/>
</dbReference>
<name>A0A6M4IGT3_9BACT</name>
<dbReference type="Pfam" id="PF00300">
    <property type="entry name" value="His_Phos_1"/>
    <property type="match status" value="1"/>
</dbReference>
<organism evidence="1 2">
    <name type="scientific">Gemmatimonas groenlandica</name>
    <dbReference type="NCBI Taxonomy" id="2732249"/>
    <lineage>
        <taxon>Bacteria</taxon>
        <taxon>Pseudomonadati</taxon>
        <taxon>Gemmatimonadota</taxon>
        <taxon>Gemmatimonadia</taxon>
        <taxon>Gemmatimonadales</taxon>
        <taxon>Gemmatimonadaceae</taxon>
        <taxon>Gemmatimonas</taxon>
    </lineage>
</organism>
<dbReference type="KEGG" id="ggr:HKW67_00195"/>
<gene>
    <name evidence="1" type="ORF">HKW67_00195</name>
</gene>
<dbReference type="Proteomes" id="UP000500938">
    <property type="component" value="Chromosome"/>
</dbReference>
<dbReference type="EMBL" id="CP053085">
    <property type="protein sequence ID" value="QJR34043.1"/>
    <property type="molecule type" value="Genomic_DNA"/>
</dbReference>
<dbReference type="RefSeq" id="WP_171223469.1">
    <property type="nucleotide sequence ID" value="NZ_CP053085.1"/>
</dbReference>
<dbReference type="SUPFAM" id="SSF53254">
    <property type="entry name" value="Phosphoglycerate mutase-like"/>
    <property type="match status" value="1"/>
</dbReference>
<keyword evidence="2" id="KW-1185">Reference proteome</keyword>
<sequence>MTTLQEWDYGEFEGKTTLEIRRAHPGWSVWVHGGPGGESPAEVARRADQVIERALALASDVAVSAHGHLLRVLAARWLGHPPSAGAGLLLDTASLSVLGTYLDDRVIRQWHEICHLGGH</sequence>
<dbReference type="InterPro" id="IPR013078">
    <property type="entry name" value="His_Pase_superF_clade-1"/>
</dbReference>